<comment type="similarity">
    <text evidence="5 7 9">Belongs to the PTH family.</text>
</comment>
<gene>
    <name evidence="7 10" type="primary">pth</name>
    <name evidence="10" type="ORF">HUK38_11595</name>
</gene>
<accession>A0A839HD39</accession>
<dbReference type="NCBIfam" id="TIGR00447">
    <property type="entry name" value="pth"/>
    <property type="match status" value="1"/>
</dbReference>
<evidence type="ECO:0000313" key="11">
    <source>
        <dbReference type="Proteomes" id="UP000548632"/>
    </source>
</evidence>
<dbReference type="PANTHER" id="PTHR17224:SF1">
    <property type="entry name" value="PEPTIDYL-TRNA HYDROLASE"/>
    <property type="match status" value="1"/>
</dbReference>
<feature type="binding site" evidence="7">
    <location>
        <position position="118"/>
    </location>
    <ligand>
        <name>tRNA</name>
        <dbReference type="ChEBI" id="CHEBI:17843"/>
    </ligand>
</feature>
<dbReference type="Gene3D" id="3.40.50.1470">
    <property type="entry name" value="Peptidyl-tRNA hydrolase"/>
    <property type="match status" value="1"/>
</dbReference>
<comment type="subcellular location">
    <subcellularLocation>
        <location evidence="7">Cytoplasm</location>
    </subcellularLocation>
</comment>
<evidence type="ECO:0000256" key="9">
    <source>
        <dbReference type="RuleBase" id="RU004320"/>
    </source>
</evidence>
<dbReference type="PROSITE" id="PS01196">
    <property type="entry name" value="PEPT_TRNA_HYDROL_2"/>
    <property type="match status" value="1"/>
</dbReference>
<reference evidence="10 11" key="1">
    <citation type="journal article" date="2020" name="Arch. Microbiol.">
        <title>The genome sequence of the giant phototrophic gammaproteobacterium Thiospirillum jenense gives insight into its physiological properties and phylogenetic relationships.</title>
        <authorList>
            <person name="Imhoff J.F."/>
            <person name="Meyer T.E."/>
            <person name="Kyndt J.A."/>
        </authorList>
    </citation>
    <scope>NUCLEOTIDE SEQUENCE [LARGE SCALE GENOMIC DNA]</scope>
    <source>
        <strain evidence="10 11">DSM 216</strain>
    </source>
</reference>
<dbReference type="FunFam" id="3.40.50.1470:FF:000001">
    <property type="entry name" value="Peptidyl-tRNA hydrolase"/>
    <property type="match status" value="1"/>
</dbReference>
<evidence type="ECO:0000256" key="8">
    <source>
        <dbReference type="RuleBase" id="RU000673"/>
    </source>
</evidence>
<dbReference type="EMBL" id="JABVCQ010000027">
    <property type="protein sequence ID" value="MBB1126865.1"/>
    <property type="molecule type" value="Genomic_DNA"/>
</dbReference>
<comment type="caution">
    <text evidence="10">The sequence shown here is derived from an EMBL/GenBank/DDBJ whole genome shotgun (WGS) entry which is preliminary data.</text>
</comment>
<comment type="catalytic activity">
    <reaction evidence="7 8">
        <text>an N-acyl-L-alpha-aminoacyl-tRNA + H2O = an N-acyl-L-amino acid + a tRNA + H(+)</text>
        <dbReference type="Rhea" id="RHEA:54448"/>
        <dbReference type="Rhea" id="RHEA-COMP:10123"/>
        <dbReference type="Rhea" id="RHEA-COMP:13883"/>
        <dbReference type="ChEBI" id="CHEBI:15377"/>
        <dbReference type="ChEBI" id="CHEBI:15378"/>
        <dbReference type="ChEBI" id="CHEBI:59874"/>
        <dbReference type="ChEBI" id="CHEBI:78442"/>
        <dbReference type="ChEBI" id="CHEBI:138191"/>
        <dbReference type="EC" id="3.1.1.29"/>
    </reaction>
</comment>
<evidence type="ECO:0000256" key="2">
    <source>
        <dbReference type="ARBA" id="ARBA00022555"/>
    </source>
</evidence>
<dbReference type="Pfam" id="PF01195">
    <property type="entry name" value="Pept_tRNA_hydro"/>
    <property type="match status" value="1"/>
</dbReference>
<evidence type="ECO:0000256" key="7">
    <source>
        <dbReference type="HAMAP-Rule" id="MF_00083"/>
    </source>
</evidence>
<keyword evidence="2 7" id="KW-0820">tRNA-binding</keyword>
<feature type="binding site" evidence="7">
    <location>
        <position position="19"/>
    </location>
    <ligand>
        <name>tRNA</name>
        <dbReference type="ChEBI" id="CHEBI:17843"/>
    </ligand>
</feature>
<dbReference type="GO" id="GO:0072344">
    <property type="term" value="P:rescue of stalled ribosome"/>
    <property type="evidence" value="ECO:0007669"/>
    <property type="project" value="UniProtKB-UniRule"/>
</dbReference>
<dbReference type="EC" id="3.1.1.29" evidence="1 7"/>
<feature type="site" description="Stabilizes the basic form of H active site to accept a proton" evidence="7">
    <location>
        <position position="97"/>
    </location>
</feature>
<evidence type="ECO:0000256" key="3">
    <source>
        <dbReference type="ARBA" id="ARBA00022801"/>
    </source>
</evidence>
<evidence type="ECO:0000313" key="10">
    <source>
        <dbReference type="EMBL" id="MBB1126865.1"/>
    </source>
</evidence>
<organism evidence="10 11">
    <name type="scientific">Thiospirillum jenense</name>
    <dbReference type="NCBI Taxonomy" id="1653858"/>
    <lineage>
        <taxon>Bacteria</taxon>
        <taxon>Pseudomonadati</taxon>
        <taxon>Pseudomonadota</taxon>
        <taxon>Gammaproteobacteria</taxon>
        <taxon>Chromatiales</taxon>
        <taxon>Chromatiaceae</taxon>
        <taxon>Thiospirillum</taxon>
    </lineage>
</organism>
<feature type="site" description="Discriminates between blocked and unblocked aminoacyl-tRNA" evidence="7">
    <location>
        <position position="14"/>
    </location>
</feature>
<dbReference type="AlphaFoldDB" id="A0A839HD39"/>
<dbReference type="PANTHER" id="PTHR17224">
    <property type="entry name" value="PEPTIDYL-TRNA HYDROLASE"/>
    <property type="match status" value="1"/>
</dbReference>
<proteinExistence type="inferred from homology"/>
<dbReference type="InterPro" id="IPR018171">
    <property type="entry name" value="Pept_tRNA_hydro_CS"/>
</dbReference>
<feature type="binding site" evidence="7">
    <location>
        <position position="70"/>
    </location>
    <ligand>
        <name>tRNA</name>
        <dbReference type="ChEBI" id="CHEBI:17843"/>
    </ligand>
</feature>
<dbReference type="CDD" id="cd00462">
    <property type="entry name" value="PTH"/>
    <property type="match status" value="1"/>
</dbReference>
<comment type="subunit">
    <text evidence="7">Monomer.</text>
</comment>
<dbReference type="GO" id="GO:0005737">
    <property type="term" value="C:cytoplasm"/>
    <property type="evidence" value="ECO:0007669"/>
    <property type="project" value="UniProtKB-SubCell"/>
</dbReference>
<evidence type="ECO:0000256" key="6">
    <source>
        <dbReference type="ARBA" id="ARBA00050038"/>
    </source>
</evidence>
<dbReference type="InterPro" id="IPR001328">
    <property type="entry name" value="Pept_tRNA_hydro"/>
</dbReference>
<evidence type="ECO:0000256" key="5">
    <source>
        <dbReference type="ARBA" id="ARBA00038063"/>
    </source>
</evidence>
<dbReference type="InterPro" id="IPR036416">
    <property type="entry name" value="Pept_tRNA_hydro_sf"/>
</dbReference>
<dbReference type="SUPFAM" id="SSF53178">
    <property type="entry name" value="Peptidyl-tRNA hydrolase-like"/>
    <property type="match status" value="1"/>
</dbReference>
<feature type="binding site" evidence="7">
    <location>
        <position position="72"/>
    </location>
    <ligand>
        <name>tRNA</name>
        <dbReference type="ChEBI" id="CHEBI:17843"/>
    </ligand>
</feature>
<dbReference type="GO" id="GO:0004045">
    <property type="term" value="F:peptidyl-tRNA hydrolase activity"/>
    <property type="evidence" value="ECO:0007669"/>
    <property type="project" value="UniProtKB-UniRule"/>
</dbReference>
<protein>
    <recommendedName>
        <fullName evidence="6 7">Peptidyl-tRNA hydrolase</fullName>
        <shortName evidence="7">Pth</shortName>
        <ecNumber evidence="1 7">3.1.1.29</ecNumber>
    </recommendedName>
</protein>
<evidence type="ECO:0000256" key="4">
    <source>
        <dbReference type="ARBA" id="ARBA00022884"/>
    </source>
</evidence>
<dbReference type="HAMAP" id="MF_00083">
    <property type="entry name" value="Pept_tRNA_hydro_bact"/>
    <property type="match status" value="1"/>
</dbReference>
<comment type="function">
    <text evidence="7">Catalyzes the release of premature peptidyl moieties from peptidyl-tRNA molecules trapped in stalled 50S ribosomal subunits, and thus maintains levels of free tRNAs and 50S ribosomes.</text>
</comment>
<dbReference type="PROSITE" id="PS01195">
    <property type="entry name" value="PEPT_TRNA_HYDROL_1"/>
    <property type="match status" value="1"/>
</dbReference>
<dbReference type="Proteomes" id="UP000548632">
    <property type="component" value="Unassembled WGS sequence"/>
</dbReference>
<keyword evidence="3 7" id="KW-0378">Hydrolase</keyword>
<keyword evidence="7" id="KW-0963">Cytoplasm</keyword>
<keyword evidence="4 7" id="KW-0694">RNA-binding</keyword>
<dbReference type="GO" id="GO:0000049">
    <property type="term" value="F:tRNA binding"/>
    <property type="evidence" value="ECO:0007669"/>
    <property type="project" value="UniProtKB-UniRule"/>
</dbReference>
<dbReference type="GO" id="GO:0006515">
    <property type="term" value="P:protein quality control for misfolded or incompletely synthesized proteins"/>
    <property type="evidence" value="ECO:0007669"/>
    <property type="project" value="UniProtKB-UniRule"/>
</dbReference>
<keyword evidence="11" id="KW-1185">Reference proteome</keyword>
<feature type="active site" description="Proton acceptor" evidence="7">
    <location>
        <position position="24"/>
    </location>
</feature>
<name>A0A839HD39_9GAMM</name>
<comment type="function">
    <text evidence="7">Hydrolyzes ribosome-free peptidyl-tRNAs (with 1 or more amino acids incorporated), which drop off the ribosome during protein synthesis, or as a result of ribosome stalling.</text>
</comment>
<evidence type="ECO:0000256" key="1">
    <source>
        <dbReference type="ARBA" id="ARBA00013260"/>
    </source>
</evidence>
<sequence length="197" mass="21816">MVNTAIQLCVGLGNPGAEYAMTRHNAGFWLIDRIAAVYGEQFRTEARFHGQVCRIHCHGQEVRLLKPMTFVNQSGRAVAAIARYFNIPSEQILLAYDELDLPPGQVRLKQGGGHAGHNGVRNTLALLDDGNFWRLRIGIGHPGTKQQVVNYVLNAPSKTDTDCIDTALTLVVQQCPELFAGQFQRVMNRLHVKPASE</sequence>